<protein>
    <submittedName>
        <fullName evidence="1">Uncharacterized protein</fullName>
    </submittedName>
</protein>
<accession>A0A7J5XWE8</accession>
<proteinExistence type="predicted"/>
<evidence type="ECO:0000313" key="1">
    <source>
        <dbReference type="EMBL" id="KAF3841435.1"/>
    </source>
</evidence>
<dbReference type="AlphaFoldDB" id="A0A7J5XWE8"/>
<reference evidence="1 2" key="1">
    <citation type="submission" date="2020-03" db="EMBL/GenBank/DDBJ databases">
        <title>Dissostichus mawsoni Genome sequencing and assembly.</title>
        <authorList>
            <person name="Park H."/>
        </authorList>
    </citation>
    <scope>NUCLEOTIDE SEQUENCE [LARGE SCALE GENOMIC DNA]</scope>
    <source>
        <strain evidence="1">DM0001</strain>
        <tissue evidence="1">Muscle</tissue>
    </source>
</reference>
<comment type="caution">
    <text evidence="1">The sequence shown here is derived from an EMBL/GenBank/DDBJ whole genome shotgun (WGS) entry which is preliminary data.</text>
</comment>
<organism evidence="1 2">
    <name type="scientific">Dissostichus mawsoni</name>
    <name type="common">Antarctic cod</name>
    <dbReference type="NCBI Taxonomy" id="36200"/>
    <lineage>
        <taxon>Eukaryota</taxon>
        <taxon>Metazoa</taxon>
        <taxon>Chordata</taxon>
        <taxon>Craniata</taxon>
        <taxon>Vertebrata</taxon>
        <taxon>Euteleostomi</taxon>
        <taxon>Actinopterygii</taxon>
        <taxon>Neopterygii</taxon>
        <taxon>Teleostei</taxon>
        <taxon>Neoteleostei</taxon>
        <taxon>Acanthomorphata</taxon>
        <taxon>Eupercaria</taxon>
        <taxon>Perciformes</taxon>
        <taxon>Notothenioidei</taxon>
        <taxon>Nototheniidae</taxon>
        <taxon>Dissostichus</taxon>
    </lineage>
</organism>
<gene>
    <name evidence="1" type="ORF">F7725_007297</name>
</gene>
<name>A0A7J5XWE8_DISMA</name>
<evidence type="ECO:0000313" key="2">
    <source>
        <dbReference type="Proteomes" id="UP000518266"/>
    </source>
</evidence>
<dbReference type="Proteomes" id="UP000518266">
    <property type="component" value="Unassembled WGS sequence"/>
</dbReference>
<keyword evidence="2" id="KW-1185">Reference proteome</keyword>
<dbReference type="EMBL" id="JAAKFY010000020">
    <property type="protein sequence ID" value="KAF3841435.1"/>
    <property type="molecule type" value="Genomic_DNA"/>
</dbReference>
<dbReference type="OrthoDB" id="6774637at2759"/>
<sequence>MIHPEFGSKALVNELNALGHCVSYNEVRQFLTSVSADEITRNKDIYIPTGLSGILDHGMIDAAIDNFDQNEETLDEKQTTHSIATVIYRRGQTTTEPQRLARIPQKTLSALNNYDVDGEELHSLTYMVRTLLDKCSKANSFQEALLENNPRSFLSTLLESNDVMDRTTWTGLINLQVGTAEGCTTFIPCQKRHQHNKLSKK</sequence>